<dbReference type="InParanoid" id="A0A1Y1US77"/>
<sequence length="1244" mass="137067">MPGPLATQNIPTDDMAPPPTPPKEAVQFPIPRPSYSPPPPVPAKPQSPPGQIQQLPDIASSVPSSPLTSGPLVNEIPSSQTSSFSSKDRLGLASRFRRSSLSLRERDKDGSDSEDKDRIKDKIKHFFTSSSSGSSIDKSEDRKASDGSTTGRGGVQEECIPPATITKPHEVQPLSRSPLGQSTALPPVHDFYPRKAPSSGSQISSDQPTITPSKSTKLVTPSTSHEPLDVTVRKSQRNTPHDDPGRPLSFTSEVQTDLPKNPSSPPPISFQSDAFHQSVLDAQRSVDRLGTTMTILRGAAAGLELGAGWIPGVGKGIELIVQMLENAKNLSMGKVAALRLVERSATVLNAVQQAIIDNAGRVSAINQANIDRLLVNLQESSKLLVKLSQQPFLKLYLHMEENSRLVVMATENLSDYIDIFNLQLMISTAAWQEQSRLDHQKDIELLIRQQEEARKDDQALLKLLELKADQQQEAIKTLQRTLDRLLAAQSDTRSAVEADDVQAGRSILGLERMSVPQSYLMDEARPSLQDTGRATTTTHAETSSSGSYGAIPSPRSRYTRGRTMSLDDEHSVQHQEFCEHALDVLRRHSTSTDVAVPDWTITPLEIIQDERVKSGGFADIWRGKWQGEEVAIKELGPSADRQLFIHEVEVWRQLKSRHILPFLGASSTTGPPPWFLVSPYMRNGDALQYLQSERGRGASKLAILHEIAEGMEYLHGREIVHGDLKASNVLLDDDGKAILCDFGLSKIKLDMVTKSKPDSPMRSAMGGTMRWQSPERLSGAALSYKDDVYAFAITICELFMDQVPYGYVDDFLLRKSILKGQRPLKPPGMPDELYKICQKCWAASAPDRPSFSVLSKMLAKIYTPAKTRQATAQTGTTDGGSSSYTTASEGELHREQMAISPKHHGLVLPDEENSSSSGSVHSIPPHLETEPSFDSDRAERHYRHYLQHDFDDRLTLPLWFPSLVSLGEVGYIRHGQFVKLLDAHRPPLVTHQRQLPPLPFLDEFSSLHTNGGPVNVRTAAEKGFDLVSSWTSFIRSSGEQTKQAVSRRITFPLRPGMKQAALIVDDGEFEIYDSFAEARAYLVANIDWILTEYGDAHHIAKEDIIMVVGTLKAANFAMLVSSFAPRTTITFNVHAKFETGKPWGTWAVNRQSFDATKAFKMSSSSAVFQRSTKGTEGSSLENWYADPYAPGGKGNYGVQSDVALNESELKYSVKVSTVTPGRREAVMLAKLRFPPGSNEPALYP</sequence>
<comment type="caution">
    <text evidence="4">The sequence shown here is derived from an EMBL/GenBank/DDBJ whole genome shotgun (WGS) entry which is preliminary data.</text>
</comment>
<feature type="region of interest" description="Disordered" evidence="2">
    <location>
        <begin position="906"/>
        <end position="935"/>
    </location>
</feature>
<dbReference type="GeneID" id="33559525"/>
<dbReference type="AlphaFoldDB" id="A0A1Y1US77"/>
<dbReference type="InterPro" id="IPR000719">
    <property type="entry name" value="Prot_kinase_dom"/>
</dbReference>
<dbReference type="PROSITE" id="PS50011">
    <property type="entry name" value="PROTEIN_KINASE_DOM"/>
    <property type="match status" value="1"/>
</dbReference>
<feature type="domain" description="Protein kinase" evidence="3">
    <location>
        <begin position="606"/>
        <end position="863"/>
    </location>
</feature>
<feature type="compositionally biased region" description="Polar residues" evidence="2">
    <location>
        <begin position="198"/>
        <end position="225"/>
    </location>
</feature>
<evidence type="ECO:0000259" key="3">
    <source>
        <dbReference type="PROSITE" id="PS50011"/>
    </source>
</evidence>
<feature type="compositionally biased region" description="Polar residues" evidence="2">
    <location>
        <begin position="1"/>
        <end position="10"/>
    </location>
</feature>
<feature type="coiled-coil region" evidence="1">
    <location>
        <begin position="447"/>
        <end position="488"/>
    </location>
</feature>
<dbReference type="InterPro" id="IPR059179">
    <property type="entry name" value="MLKL-like_MCAfunc"/>
</dbReference>
<feature type="region of interest" description="Disordered" evidence="2">
    <location>
        <begin position="866"/>
        <end position="890"/>
    </location>
</feature>
<dbReference type="RefSeq" id="XP_021874562.1">
    <property type="nucleotide sequence ID" value="XM_022017716.1"/>
</dbReference>
<reference evidence="4 5" key="1">
    <citation type="submission" date="2017-03" db="EMBL/GenBank/DDBJ databases">
        <title>Widespread Adenine N6-methylation of Active Genes in Fungi.</title>
        <authorList>
            <consortium name="DOE Joint Genome Institute"/>
            <person name="Mondo S.J."/>
            <person name="Dannebaum R.O."/>
            <person name="Kuo R.C."/>
            <person name="Louie K.B."/>
            <person name="Bewick A.J."/>
            <person name="Labutti K."/>
            <person name="Haridas S."/>
            <person name="Kuo A."/>
            <person name="Salamov A."/>
            <person name="Ahrendt S.R."/>
            <person name="Lau R."/>
            <person name="Bowen B.P."/>
            <person name="Lipzen A."/>
            <person name="Sullivan W."/>
            <person name="Andreopoulos W.B."/>
            <person name="Clum A."/>
            <person name="Lindquist E."/>
            <person name="Daum C."/>
            <person name="Northen T.R."/>
            <person name="Ramamoorthy G."/>
            <person name="Schmitz R.J."/>
            <person name="Gryganskyi A."/>
            <person name="Culley D."/>
            <person name="Magnuson J."/>
            <person name="James T.Y."/>
            <person name="O'Malley M.A."/>
            <person name="Stajich J.E."/>
            <person name="Spatafora J.W."/>
            <person name="Visel A."/>
            <person name="Grigoriev I.V."/>
        </authorList>
    </citation>
    <scope>NUCLEOTIDE SEQUENCE [LARGE SCALE GENOMIC DNA]</scope>
    <source>
        <strain evidence="4 5">NRRL Y-17943</strain>
    </source>
</reference>
<dbReference type="GO" id="GO:0004674">
    <property type="term" value="F:protein serine/threonine kinase activity"/>
    <property type="evidence" value="ECO:0007669"/>
    <property type="project" value="TreeGrafter"/>
</dbReference>
<accession>A0A1Y1US77</accession>
<evidence type="ECO:0000313" key="5">
    <source>
        <dbReference type="Proteomes" id="UP000193218"/>
    </source>
</evidence>
<feature type="region of interest" description="Disordered" evidence="2">
    <location>
        <begin position="525"/>
        <end position="561"/>
    </location>
</feature>
<feature type="compositionally biased region" description="Pro residues" evidence="2">
    <location>
        <begin position="30"/>
        <end position="48"/>
    </location>
</feature>
<feature type="compositionally biased region" description="Low complexity" evidence="2">
    <location>
        <begin position="91"/>
        <end position="102"/>
    </location>
</feature>
<dbReference type="OrthoDB" id="1668230at2759"/>
<feature type="compositionally biased region" description="Polar residues" evidence="2">
    <location>
        <begin position="76"/>
        <end position="85"/>
    </location>
</feature>
<dbReference type="PRINTS" id="PR00109">
    <property type="entry name" value="TYRKINASE"/>
</dbReference>
<dbReference type="SMART" id="SM00220">
    <property type="entry name" value="S_TKc"/>
    <property type="match status" value="1"/>
</dbReference>
<organism evidence="4 5">
    <name type="scientific">Kockovaella imperatae</name>
    <dbReference type="NCBI Taxonomy" id="4999"/>
    <lineage>
        <taxon>Eukaryota</taxon>
        <taxon>Fungi</taxon>
        <taxon>Dikarya</taxon>
        <taxon>Basidiomycota</taxon>
        <taxon>Agaricomycotina</taxon>
        <taxon>Tremellomycetes</taxon>
        <taxon>Tremellales</taxon>
        <taxon>Cuniculitremaceae</taxon>
        <taxon>Kockovaella</taxon>
    </lineage>
</organism>
<evidence type="ECO:0000256" key="2">
    <source>
        <dbReference type="SAM" id="MobiDB-lite"/>
    </source>
</evidence>
<feature type="region of interest" description="Disordered" evidence="2">
    <location>
        <begin position="1"/>
        <end position="266"/>
    </location>
</feature>
<dbReference type="GO" id="GO:0005524">
    <property type="term" value="F:ATP binding"/>
    <property type="evidence" value="ECO:0007669"/>
    <property type="project" value="InterPro"/>
</dbReference>
<feature type="compositionally biased region" description="Polar residues" evidence="2">
    <location>
        <begin position="174"/>
        <end position="184"/>
    </location>
</feature>
<dbReference type="PANTHER" id="PTHR44329">
    <property type="entry name" value="SERINE/THREONINE-PROTEIN KINASE TNNI3K-RELATED"/>
    <property type="match status" value="1"/>
</dbReference>
<gene>
    <name evidence="4" type="ORF">BD324DRAFT_647787</name>
</gene>
<keyword evidence="1" id="KW-0175">Coiled coil</keyword>
<feature type="compositionally biased region" description="Low complexity" evidence="2">
    <location>
        <begin position="870"/>
        <end position="888"/>
    </location>
</feature>
<dbReference type="InterPro" id="IPR001245">
    <property type="entry name" value="Ser-Thr/Tyr_kinase_cat_dom"/>
</dbReference>
<dbReference type="CDD" id="cd21037">
    <property type="entry name" value="MLKL_NTD"/>
    <property type="match status" value="1"/>
</dbReference>
<dbReference type="Proteomes" id="UP000193218">
    <property type="component" value="Unassembled WGS sequence"/>
</dbReference>
<dbReference type="Pfam" id="PF07714">
    <property type="entry name" value="PK_Tyr_Ser-Thr"/>
    <property type="match status" value="1"/>
</dbReference>
<dbReference type="Gene3D" id="1.10.510.10">
    <property type="entry name" value="Transferase(Phosphotransferase) domain 1"/>
    <property type="match status" value="1"/>
</dbReference>
<protein>
    <recommendedName>
        <fullName evidence="3">Protein kinase domain-containing protein</fullName>
    </recommendedName>
</protein>
<proteinExistence type="predicted"/>
<dbReference type="SUPFAM" id="SSF56112">
    <property type="entry name" value="Protein kinase-like (PK-like)"/>
    <property type="match status" value="1"/>
</dbReference>
<dbReference type="PROSITE" id="PS00108">
    <property type="entry name" value="PROTEIN_KINASE_ST"/>
    <property type="match status" value="1"/>
</dbReference>
<keyword evidence="5" id="KW-1185">Reference proteome</keyword>
<name>A0A1Y1US77_9TREE</name>
<dbReference type="InterPro" id="IPR051681">
    <property type="entry name" value="Ser/Thr_Kinases-Pseudokinases"/>
</dbReference>
<feature type="compositionally biased region" description="Low complexity" evidence="2">
    <location>
        <begin position="531"/>
        <end position="547"/>
    </location>
</feature>
<dbReference type="InterPro" id="IPR011009">
    <property type="entry name" value="Kinase-like_dom_sf"/>
</dbReference>
<evidence type="ECO:0000256" key="1">
    <source>
        <dbReference type="SAM" id="Coils"/>
    </source>
</evidence>
<dbReference type="STRING" id="4999.A0A1Y1US77"/>
<dbReference type="EMBL" id="NBSH01000001">
    <property type="protein sequence ID" value="ORX40883.1"/>
    <property type="molecule type" value="Genomic_DNA"/>
</dbReference>
<dbReference type="InterPro" id="IPR008271">
    <property type="entry name" value="Ser/Thr_kinase_AS"/>
</dbReference>
<feature type="compositionally biased region" description="Basic and acidic residues" evidence="2">
    <location>
        <begin position="103"/>
        <end position="120"/>
    </location>
</feature>
<evidence type="ECO:0000313" key="4">
    <source>
        <dbReference type="EMBL" id="ORX40883.1"/>
    </source>
</evidence>